<evidence type="ECO:0000256" key="2">
    <source>
        <dbReference type="SAM" id="MobiDB-lite"/>
    </source>
</evidence>
<dbReference type="InterPro" id="IPR001680">
    <property type="entry name" value="WD40_rpt"/>
</dbReference>
<dbReference type="OrthoDB" id="346371at2759"/>
<protein>
    <submittedName>
        <fullName evidence="4">Uncharacterized protein</fullName>
    </submittedName>
</protein>
<dbReference type="PROSITE" id="PS50082">
    <property type="entry name" value="WD_REPEATS_2"/>
    <property type="match status" value="1"/>
</dbReference>
<dbReference type="PANTHER" id="PTHR44321">
    <property type="entry name" value="TRANSDUCIN BETA-LIKE PROTEIN 2"/>
    <property type="match status" value="1"/>
</dbReference>
<dbReference type="InParanoid" id="F1A404"/>
<dbReference type="OMA" id="WDINVRY"/>
<proteinExistence type="predicted"/>
<dbReference type="EMBL" id="GL871489">
    <property type="protein sequence ID" value="EGC29079.1"/>
    <property type="molecule type" value="Genomic_DNA"/>
</dbReference>
<sequence length="412" mass="45844">MLEIKGNETYIGVSIFVFVVTLLLISKLFKKPNKSNKSSSSSTKNITNSKDSNTEEIKEEREKKKATTDGNAEANSKPTIQQHKLFFKSLRAGDVVNSLKLSPDGKYLSLCGSERSVKMFIYETMIGSNKTPPQSFSLQLPFDNATCISWGSNGSQLVLYAVLNESKKLIAFNVLDQKNSQGKSYEQLWSVPLEQKSEIKSICSSDKSPYILTCGEDTVVKIWSLKGQLVQTINTSQIKAYMASMSPDGRFFSLATFSSEVKVFEALKKKDGQIDQCKRVMSLSGFKMSIHSVSFNSDGLKIVTSSKDQSIKLYSLNVKYSLDVDPELLYSVTSNFGVIDMISVSPDDQVIAAANQKYLCFMEFSNGSVIDSIELIGINKINSMVWSKDSQYLIAGGDDKQLYFFNNPKKLK</sequence>
<keyword evidence="3" id="KW-0472">Membrane</keyword>
<dbReference type="FunCoup" id="F1A404">
    <property type="interactions" value="176"/>
</dbReference>
<evidence type="ECO:0000256" key="1">
    <source>
        <dbReference type="PROSITE-ProRule" id="PRU00221"/>
    </source>
</evidence>
<name>F1A404_DICPU</name>
<feature type="compositionally biased region" description="Basic and acidic residues" evidence="2">
    <location>
        <begin position="52"/>
        <end position="67"/>
    </location>
</feature>
<dbReference type="Proteomes" id="UP000001064">
    <property type="component" value="Unassembled WGS sequence"/>
</dbReference>
<dbReference type="PANTHER" id="PTHR44321:SF1">
    <property type="entry name" value="TRANSDUCIN BETA-LIKE PROTEIN 2"/>
    <property type="match status" value="1"/>
</dbReference>
<organism evidence="4 5">
    <name type="scientific">Dictyostelium purpureum</name>
    <name type="common">Slime mold</name>
    <dbReference type="NCBI Taxonomy" id="5786"/>
    <lineage>
        <taxon>Eukaryota</taxon>
        <taxon>Amoebozoa</taxon>
        <taxon>Evosea</taxon>
        <taxon>Eumycetozoa</taxon>
        <taxon>Dictyostelia</taxon>
        <taxon>Dictyosteliales</taxon>
        <taxon>Dictyosteliaceae</taxon>
        <taxon>Dictyostelium</taxon>
    </lineage>
</organism>
<gene>
    <name evidence="4" type="ORF">DICPUDRAFT_159389</name>
</gene>
<dbReference type="InterPro" id="IPR015943">
    <property type="entry name" value="WD40/YVTN_repeat-like_dom_sf"/>
</dbReference>
<feature type="region of interest" description="Disordered" evidence="2">
    <location>
        <begin position="32"/>
        <end position="76"/>
    </location>
</feature>
<feature type="transmembrane region" description="Helical" evidence="3">
    <location>
        <begin position="12"/>
        <end position="29"/>
    </location>
</feature>
<dbReference type="RefSeq" id="XP_003294399.1">
    <property type="nucleotide sequence ID" value="XM_003294351.1"/>
</dbReference>
<dbReference type="VEuPathDB" id="AmoebaDB:DICPUDRAFT_159389"/>
<dbReference type="GO" id="GO:0030968">
    <property type="term" value="P:endoplasmic reticulum unfolded protein response"/>
    <property type="evidence" value="ECO:0000318"/>
    <property type="project" value="GO_Central"/>
</dbReference>
<dbReference type="Gene3D" id="2.130.10.10">
    <property type="entry name" value="YVTN repeat-like/Quinoprotein amine dehydrogenase"/>
    <property type="match status" value="2"/>
</dbReference>
<dbReference type="SUPFAM" id="SSF50978">
    <property type="entry name" value="WD40 repeat-like"/>
    <property type="match status" value="1"/>
</dbReference>
<dbReference type="Pfam" id="PF00400">
    <property type="entry name" value="WD40"/>
    <property type="match status" value="4"/>
</dbReference>
<keyword evidence="5" id="KW-1185">Reference proteome</keyword>
<feature type="repeat" description="WD" evidence="1">
    <location>
        <begin position="283"/>
        <end position="317"/>
    </location>
</feature>
<dbReference type="GO" id="GO:0005783">
    <property type="term" value="C:endoplasmic reticulum"/>
    <property type="evidence" value="ECO:0000318"/>
    <property type="project" value="GO_Central"/>
</dbReference>
<evidence type="ECO:0000313" key="4">
    <source>
        <dbReference type="EMBL" id="EGC29079.1"/>
    </source>
</evidence>
<dbReference type="InterPro" id="IPR036322">
    <property type="entry name" value="WD40_repeat_dom_sf"/>
</dbReference>
<dbReference type="KEGG" id="dpp:DICPUDRAFT_159389"/>
<feature type="compositionally biased region" description="Low complexity" evidence="2">
    <location>
        <begin position="35"/>
        <end position="51"/>
    </location>
</feature>
<dbReference type="AlphaFoldDB" id="F1A404"/>
<dbReference type="eggNOG" id="KOG2096">
    <property type="taxonomic scope" value="Eukaryota"/>
</dbReference>
<accession>F1A404</accession>
<keyword evidence="3" id="KW-0812">Transmembrane</keyword>
<reference evidence="5" key="1">
    <citation type="journal article" date="2011" name="Genome Biol.">
        <title>Comparative genomics of the social amoebae Dictyostelium discoideum and Dictyostelium purpureum.</title>
        <authorList>
            <consortium name="US DOE Joint Genome Institute (JGI-PGF)"/>
            <person name="Sucgang R."/>
            <person name="Kuo A."/>
            <person name="Tian X."/>
            <person name="Salerno W."/>
            <person name="Parikh A."/>
            <person name="Feasley C.L."/>
            <person name="Dalin E."/>
            <person name="Tu H."/>
            <person name="Huang E."/>
            <person name="Barry K."/>
            <person name="Lindquist E."/>
            <person name="Shapiro H."/>
            <person name="Bruce D."/>
            <person name="Schmutz J."/>
            <person name="Salamov A."/>
            <person name="Fey P."/>
            <person name="Gaudet P."/>
            <person name="Anjard C."/>
            <person name="Babu M.M."/>
            <person name="Basu S."/>
            <person name="Bushmanova Y."/>
            <person name="van der Wel H."/>
            <person name="Katoh-Kurasawa M."/>
            <person name="Dinh C."/>
            <person name="Coutinho P.M."/>
            <person name="Saito T."/>
            <person name="Elias M."/>
            <person name="Schaap P."/>
            <person name="Kay R.R."/>
            <person name="Henrissat B."/>
            <person name="Eichinger L."/>
            <person name="Rivero F."/>
            <person name="Putnam N.H."/>
            <person name="West C.M."/>
            <person name="Loomis W.F."/>
            <person name="Chisholm R.L."/>
            <person name="Shaulsky G."/>
            <person name="Strassmann J.E."/>
            <person name="Queller D.C."/>
            <person name="Kuspa A."/>
            <person name="Grigoriev I.V."/>
        </authorList>
    </citation>
    <scope>NUCLEOTIDE SEQUENCE [LARGE SCALE GENOMIC DNA]</scope>
    <source>
        <strain evidence="5">QSDP1</strain>
    </source>
</reference>
<keyword evidence="3" id="KW-1133">Transmembrane helix</keyword>
<keyword evidence="1" id="KW-0853">WD repeat</keyword>
<dbReference type="STRING" id="5786.F1A404"/>
<dbReference type="GeneID" id="10506625"/>
<evidence type="ECO:0000256" key="3">
    <source>
        <dbReference type="SAM" id="Phobius"/>
    </source>
</evidence>
<dbReference type="InterPro" id="IPR042410">
    <property type="entry name" value="WBSCR13"/>
</dbReference>
<dbReference type="SMART" id="SM00320">
    <property type="entry name" value="WD40"/>
    <property type="match status" value="5"/>
</dbReference>
<evidence type="ECO:0000313" key="5">
    <source>
        <dbReference type="Proteomes" id="UP000001064"/>
    </source>
</evidence>